<reference evidence="2" key="1">
    <citation type="submission" date="2023-05" db="EMBL/GenBank/DDBJ databases">
        <authorList>
            <person name="Huff M."/>
        </authorList>
    </citation>
    <scope>NUCLEOTIDE SEQUENCE</scope>
</reference>
<proteinExistence type="predicted"/>
<sequence length="102" mass="11448">MLLWGRNSVRRNHATAIRDFDSRIAAEDFGHKDKLGFRVDLERNTQEDEDQVALKLQSQVMVALPSLQDIVQIELRESRKTGKSNSEGGVIDCRGHLANGMG</sequence>
<keyword evidence="3" id="KW-1185">Reference proteome</keyword>
<dbReference type="Proteomes" id="UP000834106">
    <property type="component" value="Chromosome 23"/>
</dbReference>
<gene>
    <name evidence="2" type="ORF">FPE_LOCUS34900</name>
</gene>
<feature type="region of interest" description="Disordered" evidence="1">
    <location>
        <begin position="78"/>
        <end position="102"/>
    </location>
</feature>
<dbReference type="EMBL" id="OU503058">
    <property type="protein sequence ID" value="CAI9787470.1"/>
    <property type="molecule type" value="Genomic_DNA"/>
</dbReference>
<evidence type="ECO:0000313" key="3">
    <source>
        <dbReference type="Proteomes" id="UP000834106"/>
    </source>
</evidence>
<organism evidence="2 3">
    <name type="scientific">Fraxinus pennsylvanica</name>
    <dbReference type="NCBI Taxonomy" id="56036"/>
    <lineage>
        <taxon>Eukaryota</taxon>
        <taxon>Viridiplantae</taxon>
        <taxon>Streptophyta</taxon>
        <taxon>Embryophyta</taxon>
        <taxon>Tracheophyta</taxon>
        <taxon>Spermatophyta</taxon>
        <taxon>Magnoliopsida</taxon>
        <taxon>eudicotyledons</taxon>
        <taxon>Gunneridae</taxon>
        <taxon>Pentapetalae</taxon>
        <taxon>asterids</taxon>
        <taxon>lamiids</taxon>
        <taxon>Lamiales</taxon>
        <taxon>Oleaceae</taxon>
        <taxon>Oleeae</taxon>
        <taxon>Fraxinus</taxon>
    </lineage>
</organism>
<protein>
    <submittedName>
        <fullName evidence="2">Uncharacterized protein</fullName>
    </submittedName>
</protein>
<evidence type="ECO:0000313" key="2">
    <source>
        <dbReference type="EMBL" id="CAI9787470.1"/>
    </source>
</evidence>
<dbReference type="AlphaFoldDB" id="A0AAD2AKM2"/>
<name>A0AAD2AKM2_9LAMI</name>
<accession>A0AAD2AKM2</accession>
<evidence type="ECO:0000256" key="1">
    <source>
        <dbReference type="SAM" id="MobiDB-lite"/>
    </source>
</evidence>